<name>A0A3M2M0S9_9ACTN</name>
<dbReference type="EMBL" id="RFFG01000037">
    <property type="protein sequence ID" value="RMI41995.1"/>
    <property type="molecule type" value="Genomic_DNA"/>
</dbReference>
<feature type="domain" description="HTH cro/C1-type" evidence="1">
    <location>
        <begin position="25"/>
        <end position="77"/>
    </location>
</feature>
<keyword evidence="3" id="KW-1185">Reference proteome</keyword>
<comment type="caution">
    <text evidence="2">The sequence shown here is derived from an EMBL/GenBank/DDBJ whole genome shotgun (WGS) entry which is preliminary data.</text>
</comment>
<dbReference type="RefSeq" id="WP_122196162.1">
    <property type="nucleotide sequence ID" value="NZ_JBHSKC010000002.1"/>
</dbReference>
<dbReference type="InterPro" id="IPR001387">
    <property type="entry name" value="Cro/C1-type_HTH"/>
</dbReference>
<dbReference type="OrthoDB" id="3466567at2"/>
<dbReference type="InterPro" id="IPR043917">
    <property type="entry name" value="DUF5753"/>
</dbReference>
<dbReference type="Gene3D" id="1.10.260.40">
    <property type="entry name" value="lambda repressor-like DNA-binding domains"/>
    <property type="match status" value="1"/>
</dbReference>
<dbReference type="InterPro" id="IPR010982">
    <property type="entry name" value="Lambda_DNA-bd_dom_sf"/>
</dbReference>
<accession>A0A3M2M0S9</accession>
<evidence type="ECO:0000313" key="3">
    <source>
        <dbReference type="Proteomes" id="UP000282674"/>
    </source>
</evidence>
<gene>
    <name evidence="2" type="ORF">EBO15_21205</name>
</gene>
<dbReference type="GO" id="GO:0003677">
    <property type="term" value="F:DNA binding"/>
    <property type="evidence" value="ECO:0007669"/>
    <property type="project" value="InterPro"/>
</dbReference>
<sequence length="273" mass="30608">MPDKHSECHILNPHESAWAVYARKLKRLRTEAGHSQAEVGSACIVSGKLISAIETLRRLPGEDVSQRLDKFYEVDFFEEQYHQINRELHLPAGFDQYLVQEEQAAIIYSFQYGYVPGLLQTEAYARELMSQTPHTEDRDEAVAIRMRRQELLEGGEAPLVVALIKEAALRELIGGRDVMQAQYAHLIEMGKRPNISIEVVPNGAGVFVSSGYSLLNYVEGCPVGWTEAGFGFGHLVQESVILHRMRVALDLTRGTASPTAETERLVRTLMEAL</sequence>
<reference evidence="2 3" key="1">
    <citation type="submission" date="2018-10" db="EMBL/GenBank/DDBJ databases">
        <title>Isolation from soil.</title>
        <authorList>
            <person name="Hu J."/>
        </authorList>
    </citation>
    <scope>NUCLEOTIDE SEQUENCE [LARGE SCALE GENOMIC DNA]</scope>
    <source>
        <strain evidence="2 3">NEAU-Ht49</strain>
    </source>
</reference>
<dbReference type="Pfam" id="PF19054">
    <property type="entry name" value="DUF5753"/>
    <property type="match status" value="1"/>
</dbReference>
<dbReference type="SMART" id="SM00530">
    <property type="entry name" value="HTH_XRE"/>
    <property type="match status" value="1"/>
</dbReference>
<dbReference type="SUPFAM" id="SSF47413">
    <property type="entry name" value="lambda repressor-like DNA-binding domains"/>
    <property type="match status" value="1"/>
</dbReference>
<dbReference type="AlphaFoldDB" id="A0A3M2M0S9"/>
<evidence type="ECO:0000313" key="2">
    <source>
        <dbReference type="EMBL" id="RMI41995.1"/>
    </source>
</evidence>
<dbReference type="PROSITE" id="PS50943">
    <property type="entry name" value="HTH_CROC1"/>
    <property type="match status" value="1"/>
</dbReference>
<protein>
    <submittedName>
        <fullName evidence="2">XRE family transcriptional regulator</fullName>
    </submittedName>
</protein>
<dbReference type="CDD" id="cd00093">
    <property type="entry name" value="HTH_XRE"/>
    <property type="match status" value="1"/>
</dbReference>
<dbReference type="Proteomes" id="UP000282674">
    <property type="component" value="Unassembled WGS sequence"/>
</dbReference>
<organism evidence="2 3">
    <name type="scientific">Actinomadura harenae</name>
    <dbReference type="NCBI Taxonomy" id="2483351"/>
    <lineage>
        <taxon>Bacteria</taxon>
        <taxon>Bacillati</taxon>
        <taxon>Actinomycetota</taxon>
        <taxon>Actinomycetes</taxon>
        <taxon>Streptosporangiales</taxon>
        <taxon>Thermomonosporaceae</taxon>
        <taxon>Actinomadura</taxon>
    </lineage>
</organism>
<evidence type="ECO:0000259" key="1">
    <source>
        <dbReference type="PROSITE" id="PS50943"/>
    </source>
</evidence>
<proteinExistence type="predicted"/>
<dbReference type="Pfam" id="PF13560">
    <property type="entry name" value="HTH_31"/>
    <property type="match status" value="1"/>
</dbReference>